<dbReference type="InterPro" id="IPR051020">
    <property type="entry name" value="ALDH-related_metabolic_enz"/>
</dbReference>
<dbReference type="PANTHER" id="PTHR42991:SF1">
    <property type="entry name" value="ALDEHYDE DEHYDROGENASE"/>
    <property type="match status" value="1"/>
</dbReference>
<dbReference type="CDD" id="cd07149">
    <property type="entry name" value="ALDH_y4uC"/>
    <property type="match status" value="1"/>
</dbReference>
<evidence type="ECO:0000259" key="3">
    <source>
        <dbReference type="Pfam" id="PF00171"/>
    </source>
</evidence>
<dbReference type="Pfam" id="PF00171">
    <property type="entry name" value="Aldedh"/>
    <property type="match status" value="1"/>
</dbReference>
<organism evidence="4 5">
    <name type="scientific">Paraburkholderia steynii</name>
    <dbReference type="NCBI Taxonomy" id="1245441"/>
    <lineage>
        <taxon>Bacteria</taxon>
        <taxon>Pseudomonadati</taxon>
        <taxon>Pseudomonadota</taxon>
        <taxon>Betaproteobacteria</taxon>
        <taxon>Burkholderiales</taxon>
        <taxon>Burkholderiaceae</taxon>
        <taxon>Paraburkholderia</taxon>
    </lineage>
</organism>
<evidence type="ECO:0000256" key="1">
    <source>
        <dbReference type="ARBA" id="ARBA00009986"/>
    </source>
</evidence>
<keyword evidence="2" id="KW-0560">Oxidoreductase</keyword>
<reference evidence="4 5" key="1">
    <citation type="submission" date="2017-02" db="EMBL/GenBank/DDBJ databases">
        <title>Paraburkholderia sophoroidis sp. nov. and Paraburkholderia steynii sp. nov. rhizobial symbionts of the fynbos legume Hypocalyptus sophoroides.</title>
        <authorList>
            <person name="Steenkamp E.T."/>
            <person name="Beukes C.W."/>
            <person name="Van Zyl E."/>
            <person name="Avontuur J."/>
            <person name="Chan W.Y."/>
            <person name="Hassen A."/>
            <person name="Palmer M."/>
            <person name="Mthombeni L."/>
            <person name="Phalane F."/>
            <person name="Sereme K."/>
            <person name="Venter S.N."/>
        </authorList>
    </citation>
    <scope>NUCLEOTIDE SEQUENCE [LARGE SCALE GENOMIC DNA]</scope>
    <source>
        <strain evidence="4 5">HC1.1ba</strain>
    </source>
</reference>
<feature type="domain" description="Aldehyde dehydrogenase" evidence="3">
    <location>
        <begin position="14"/>
        <end position="466"/>
    </location>
</feature>
<dbReference type="InterPro" id="IPR015590">
    <property type="entry name" value="Aldehyde_DH_dom"/>
</dbReference>
<comment type="caution">
    <text evidence="4">The sequence shown here is derived from an EMBL/GenBank/DDBJ whole genome shotgun (WGS) entry which is preliminary data.</text>
</comment>
<name>A0A4R0XKT4_9BURK</name>
<evidence type="ECO:0000313" key="4">
    <source>
        <dbReference type="EMBL" id="TCG08720.1"/>
    </source>
</evidence>
<protein>
    <submittedName>
        <fullName evidence="4">Aldehyde dehydrogenase</fullName>
    </submittedName>
</protein>
<dbReference type="InterPro" id="IPR016161">
    <property type="entry name" value="Ald_DH/histidinol_DH"/>
</dbReference>
<dbReference type="EMBL" id="MWML01000027">
    <property type="protein sequence ID" value="TCG08720.1"/>
    <property type="molecule type" value="Genomic_DNA"/>
</dbReference>
<gene>
    <name evidence="4" type="ORF">BZM27_10175</name>
</gene>
<dbReference type="Proteomes" id="UP000294200">
    <property type="component" value="Unassembled WGS sequence"/>
</dbReference>
<evidence type="ECO:0000313" key="5">
    <source>
        <dbReference type="Proteomes" id="UP000294200"/>
    </source>
</evidence>
<dbReference type="Gene3D" id="3.40.309.10">
    <property type="entry name" value="Aldehyde Dehydrogenase, Chain A, domain 2"/>
    <property type="match status" value="1"/>
</dbReference>
<comment type="similarity">
    <text evidence="1">Belongs to the aldehyde dehydrogenase family.</text>
</comment>
<dbReference type="GO" id="GO:0008911">
    <property type="term" value="F:lactaldehyde dehydrogenase (NAD+) activity"/>
    <property type="evidence" value="ECO:0007669"/>
    <property type="project" value="TreeGrafter"/>
</dbReference>
<evidence type="ECO:0000256" key="2">
    <source>
        <dbReference type="ARBA" id="ARBA00023002"/>
    </source>
</evidence>
<dbReference type="AlphaFoldDB" id="A0A4R0XKT4"/>
<proteinExistence type="inferred from homology"/>
<keyword evidence="5" id="KW-1185">Reference proteome</keyword>
<dbReference type="InterPro" id="IPR016162">
    <property type="entry name" value="Ald_DH_N"/>
</dbReference>
<dbReference type="Gene3D" id="3.40.605.10">
    <property type="entry name" value="Aldehyde Dehydrogenase, Chain A, domain 1"/>
    <property type="match status" value="1"/>
</dbReference>
<accession>A0A4R0XKT4</accession>
<dbReference type="PANTHER" id="PTHR42991">
    <property type="entry name" value="ALDEHYDE DEHYDROGENASE"/>
    <property type="match status" value="1"/>
</dbReference>
<sequence>MNMNNVAFPVTASHSVITVNNPFDGTQVGTVVNMPAERAESLIDIARDGAKVARALPRHERARILETCAVLVERDKEAFAALIVDEAGKTLKQAQKEVLRCVNTLKLSADEARRNGGEVVPFDSYVGSEGRQGWFTREPLGVIVAITPYNDPLNLVAHKLGPAIAGGNSVVLKPSELAPLSAIKLVDYLNIAGLPPNVISIATGGPALGEALVSARDVRMISFTGGFVTGEKIARTAGLKKLAMDLGGNAPVIVMDDCDLEDAVESCVSGAYWAAGQNCIGTQRILVHARIYDAFRERFVALTQALKVGNPALPDTDVGPMITTQAARRTEDIVSDAIRQGAKLLCGNVRDDSVYAPTVLENVSFHCDLWTQEIFSPVVVLQKIDSIDEALDLANLPAYSLHAGIFTRDLEIALKAADRLEAGGVMINDSSDYRFDAMPFGGFKYGSLGREGVRFAYEDMTQPKVVCIRKTGR</sequence>
<dbReference type="InterPro" id="IPR016163">
    <property type="entry name" value="Ald_DH_C"/>
</dbReference>
<dbReference type="SUPFAM" id="SSF53720">
    <property type="entry name" value="ALDH-like"/>
    <property type="match status" value="1"/>
</dbReference>